<dbReference type="SUPFAM" id="SSF52833">
    <property type="entry name" value="Thioredoxin-like"/>
    <property type="match status" value="1"/>
</dbReference>
<evidence type="ECO:0008006" key="3">
    <source>
        <dbReference type="Google" id="ProtNLM"/>
    </source>
</evidence>
<organism evidence="1 2">
    <name type="scientific">Candidatus Muproteobacteria bacterium RBG_19FT_COMBO_61_10</name>
    <dbReference type="NCBI Taxonomy" id="1817761"/>
    <lineage>
        <taxon>Bacteria</taxon>
        <taxon>Pseudomonadati</taxon>
        <taxon>Pseudomonadota</taxon>
        <taxon>Candidatus Muproteobacteria</taxon>
    </lineage>
</organism>
<sequence>MAADLQEDARQAREQHLPLLVFFSAKSCHYCEQMRSLFLEPMYTSGDYADKVIMREVQVESGRVLRDIKGRKVSHADFAHRNGVALTPQILFFDPAGMELVPSLVGLSTPEFFSGYLEEAIDAALARMRAPRR</sequence>
<evidence type="ECO:0000313" key="2">
    <source>
        <dbReference type="Proteomes" id="UP000177950"/>
    </source>
</evidence>
<comment type="caution">
    <text evidence="1">The sequence shown here is derived from an EMBL/GenBank/DDBJ whole genome shotgun (WGS) entry which is preliminary data.</text>
</comment>
<dbReference type="Proteomes" id="UP000177950">
    <property type="component" value="Unassembled WGS sequence"/>
</dbReference>
<protein>
    <recommendedName>
        <fullName evidence="3">Thioredoxin-like fold domain-containing protein</fullName>
    </recommendedName>
</protein>
<reference evidence="1 2" key="1">
    <citation type="journal article" date="2016" name="Nat. Commun.">
        <title>Thousands of microbial genomes shed light on interconnected biogeochemical processes in an aquifer system.</title>
        <authorList>
            <person name="Anantharaman K."/>
            <person name="Brown C.T."/>
            <person name="Hug L.A."/>
            <person name="Sharon I."/>
            <person name="Castelle C.J."/>
            <person name="Probst A.J."/>
            <person name="Thomas B.C."/>
            <person name="Singh A."/>
            <person name="Wilkins M.J."/>
            <person name="Karaoz U."/>
            <person name="Brodie E.L."/>
            <person name="Williams K.H."/>
            <person name="Hubbard S.S."/>
            <person name="Banfield J.F."/>
        </authorList>
    </citation>
    <scope>NUCLEOTIDE SEQUENCE [LARGE SCALE GENOMIC DNA]</scope>
</reference>
<dbReference type="Pfam" id="PF13899">
    <property type="entry name" value="Thioredoxin_7"/>
    <property type="match status" value="1"/>
</dbReference>
<dbReference type="InterPro" id="IPR036249">
    <property type="entry name" value="Thioredoxin-like_sf"/>
</dbReference>
<accession>A0A1F6UJL7</accession>
<dbReference type="Gene3D" id="3.40.30.10">
    <property type="entry name" value="Glutaredoxin"/>
    <property type="match status" value="1"/>
</dbReference>
<dbReference type="AlphaFoldDB" id="A0A1F6UJL7"/>
<proteinExistence type="predicted"/>
<dbReference type="EMBL" id="MFSV01000129">
    <property type="protein sequence ID" value="OGI57579.1"/>
    <property type="molecule type" value="Genomic_DNA"/>
</dbReference>
<evidence type="ECO:0000313" key="1">
    <source>
        <dbReference type="EMBL" id="OGI57579.1"/>
    </source>
</evidence>
<name>A0A1F6UJL7_9PROT</name>
<gene>
    <name evidence="1" type="ORF">A2V58_03445</name>
</gene>